<evidence type="ECO:0000313" key="2">
    <source>
        <dbReference type="EMBL" id="TVU26803.1"/>
    </source>
</evidence>
<evidence type="ECO:0000256" key="1">
    <source>
        <dbReference type="SAM" id="MobiDB-lite"/>
    </source>
</evidence>
<feature type="region of interest" description="Disordered" evidence="1">
    <location>
        <begin position="739"/>
        <end position="820"/>
    </location>
</feature>
<feature type="compositionally biased region" description="Polar residues" evidence="1">
    <location>
        <begin position="800"/>
        <end position="815"/>
    </location>
</feature>
<keyword evidence="3" id="KW-1185">Reference proteome</keyword>
<feature type="compositionally biased region" description="Polar residues" evidence="1">
    <location>
        <begin position="767"/>
        <end position="782"/>
    </location>
</feature>
<feature type="region of interest" description="Disordered" evidence="1">
    <location>
        <begin position="111"/>
        <end position="134"/>
    </location>
</feature>
<feature type="compositionally biased region" description="Polar residues" evidence="1">
    <location>
        <begin position="472"/>
        <end position="481"/>
    </location>
</feature>
<gene>
    <name evidence="2" type="ORF">EJB05_29367</name>
</gene>
<name>A0A5J9USQ6_9POAL</name>
<sequence>MQLLRHRYIDSLKKHYQKKKLNNKINAKGHPIAESSNGMNAQQDHHDTDYNVAIESESHYNDLDQNNEVVELSSGKESNQTALKVPVITMKNNIIKHTYSRRKFKNKNAKVQVETPLSDPIENRKRKHPATTENSNPKIKIVRKKGSPRKLMAITEKLNDDQKSLIEDISFDSLLQIKCSWVHENLISWIVSIYDMRTSMLVIPERGSVPVNEDAVHRLFGIPKGELTIDYNSRGDSETRRMFQELFGCKKGRAPLFTTVEDFLKESDEADEKFIMTWLCFALSTFLCPKMSYHLSYRGFHAMTNISDITKHNFCKLLVEQLRVGIQDFISKKKQSVSGCLFFLMILYLDSLSVPNMSIPDEKHQVSVWNETLIQKVIQLDKISKNRFGKLHKRRLLASAITDMCVGFEALISKVLKDYTTEDSEDIDENAPSNENFEVHIGTTEETIDSPVPSSPVQYEHMQNYNVTESLAHQPETQDSPSADKEGATPNVDYTSIPEQQRIPAEDLNNHGEASQKENLDQNIGSTLQNDPIVPLTSNSPQPTSAANKVHGTSITSYVNGQQSRSIDKELQVGADTVNNKLQDKGEDTSTNREQLDADKENSYSNDPMTLGNDDHHQSNPNSAQQASNADKAITTTPVVPIVKEHKSSILSPLEPRRLTFSSNNQKLQPRPDMANNQLEGHGETTTVIKESSEANKENLHSNVAPTPDIDAPDHVIHNSVQQSNDVAKEVTATPIVPYESSDLSPLDPRKLTFSSNNKDLLPGVGNENNQLTDAQQAPSNECQRDDNSNNKDIQPGVENENNQLTNAQDSQSNEYQREDSPLWTVSLFDKVVDEAIAKHKKKKEAMQRNDIIDVDEIQSPAIPVRPPDPHTDVNIIDLDKDGSPIPPQEESGNVGRPQGQANLVLDDGRPWGQRIIKRSKYQKSPYIDYESKKLYRSSDAADKFYAKLCKYALTNHADRGREIFMGLQVIVKLGEMADSLRPLGKVLPAVAEMGIQLLSKALPASSRKKILSSYVGLNLVTKNATYNDIVKQELCYNEHDRIDNKYDLLWETYFFIAPERKRKVTYPNYEKEK</sequence>
<reference evidence="2 3" key="1">
    <citation type="journal article" date="2019" name="Sci. Rep.">
        <title>A high-quality genome of Eragrostis curvula grass provides insights into Poaceae evolution and supports new strategies to enhance forage quality.</title>
        <authorList>
            <person name="Carballo J."/>
            <person name="Santos B.A.C.M."/>
            <person name="Zappacosta D."/>
            <person name="Garbus I."/>
            <person name="Selva J.P."/>
            <person name="Gallo C.A."/>
            <person name="Diaz A."/>
            <person name="Albertini E."/>
            <person name="Caccamo M."/>
            <person name="Echenique V."/>
        </authorList>
    </citation>
    <scope>NUCLEOTIDE SEQUENCE [LARGE SCALE GENOMIC DNA]</scope>
    <source>
        <strain evidence="3">cv. Victoria</strain>
        <tissue evidence="2">Leaf</tissue>
    </source>
</reference>
<dbReference type="OrthoDB" id="669288at2759"/>
<comment type="caution">
    <text evidence="2">The sequence shown here is derived from an EMBL/GenBank/DDBJ whole genome shotgun (WGS) entry which is preliminary data.</text>
</comment>
<protein>
    <recommendedName>
        <fullName evidence="4">Aminotransferase-like plant mobile domain-containing protein</fullName>
    </recommendedName>
</protein>
<feature type="compositionally biased region" description="Polar residues" evidence="1">
    <location>
        <begin position="619"/>
        <end position="632"/>
    </location>
</feature>
<feature type="compositionally biased region" description="Basic and acidic residues" evidence="1">
    <location>
        <begin position="582"/>
        <end position="602"/>
    </location>
</feature>
<evidence type="ECO:0008006" key="4">
    <source>
        <dbReference type="Google" id="ProtNLM"/>
    </source>
</evidence>
<dbReference type="PANTHER" id="PTHR34835">
    <property type="entry name" value="OS07G0283600 PROTEIN-RELATED"/>
    <property type="match status" value="1"/>
</dbReference>
<feature type="region of interest" description="Disordered" evidence="1">
    <location>
        <begin position="692"/>
        <end position="712"/>
    </location>
</feature>
<feature type="region of interest" description="Disordered" evidence="1">
    <location>
        <begin position="472"/>
        <end position="500"/>
    </location>
</feature>
<dbReference type="EMBL" id="RWGY01000013">
    <property type="protein sequence ID" value="TVU26803.1"/>
    <property type="molecule type" value="Genomic_DNA"/>
</dbReference>
<dbReference type="PANTHER" id="PTHR34835:SF34">
    <property type="entry name" value="OS08G0555500 PROTEIN"/>
    <property type="match status" value="1"/>
</dbReference>
<feature type="non-terminal residue" evidence="2">
    <location>
        <position position="1"/>
    </location>
</feature>
<feature type="region of interest" description="Disordered" evidence="1">
    <location>
        <begin position="577"/>
        <end position="632"/>
    </location>
</feature>
<feature type="region of interest" description="Disordered" evidence="1">
    <location>
        <begin position="525"/>
        <end position="549"/>
    </location>
</feature>
<dbReference type="AlphaFoldDB" id="A0A5J9USQ6"/>
<dbReference type="Gramene" id="TVU26803">
    <property type="protein sequence ID" value="TVU26803"/>
    <property type="gene ID" value="EJB05_29367"/>
</dbReference>
<accession>A0A5J9USQ6</accession>
<feature type="region of interest" description="Disordered" evidence="1">
    <location>
        <begin position="881"/>
        <end position="903"/>
    </location>
</feature>
<organism evidence="2 3">
    <name type="scientific">Eragrostis curvula</name>
    <name type="common">weeping love grass</name>
    <dbReference type="NCBI Taxonomy" id="38414"/>
    <lineage>
        <taxon>Eukaryota</taxon>
        <taxon>Viridiplantae</taxon>
        <taxon>Streptophyta</taxon>
        <taxon>Embryophyta</taxon>
        <taxon>Tracheophyta</taxon>
        <taxon>Spermatophyta</taxon>
        <taxon>Magnoliopsida</taxon>
        <taxon>Liliopsida</taxon>
        <taxon>Poales</taxon>
        <taxon>Poaceae</taxon>
        <taxon>PACMAD clade</taxon>
        <taxon>Chloridoideae</taxon>
        <taxon>Eragrostideae</taxon>
        <taxon>Eragrostidinae</taxon>
        <taxon>Eragrostis</taxon>
    </lineage>
</organism>
<dbReference type="Proteomes" id="UP000324897">
    <property type="component" value="Chromosome 2"/>
</dbReference>
<proteinExistence type="predicted"/>
<evidence type="ECO:0000313" key="3">
    <source>
        <dbReference type="Proteomes" id="UP000324897"/>
    </source>
</evidence>